<dbReference type="EMBL" id="JAEOAQ010000005">
    <property type="protein sequence ID" value="KAG5418292.1"/>
    <property type="molecule type" value="Genomic_DNA"/>
</dbReference>
<dbReference type="RefSeq" id="XP_067547408.1">
    <property type="nucleotide sequence ID" value="XM_067692826.1"/>
</dbReference>
<organism evidence="2 3">
    <name type="scientific">Candida metapsilosis</name>
    <dbReference type="NCBI Taxonomy" id="273372"/>
    <lineage>
        <taxon>Eukaryota</taxon>
        <taxon>Fungi</taxon>
        <taxon>Dikarya</taxon>
        <taxon>Ascomycota</taxon>
        <taxon>Saccharomycotina</taxon>
        <taxon>Pichiomycetes</taxon>
        <taxon>Debaryomycetaceae</taxon>
        <taxon>Candida/Lodderomyces clade</taxon>
        <taxon>Candida</taxon>
    </lineage>
</organism>
<feature type="compositionally biased region" description="Basic residues" evidence="1">
    <location>
        <begin position="359"/>
        <end position="368"/>
    </location>
</feature>
<accession>A0A8H7ZGM4</accession>
<dbReference type="GeneID" id="93652449"/>
<evidence type="ECO:0000313" key="2">
    <source>
        <dbReference type="EMBL" id="KAG5418292.1"/>
    </source>
</evidence>
<evidence type="ECO:0000256" key="1">
    <source>
        <dbReference type="SAM" id="MobiDB-lite"/>
    </source>
</evidence>
<feature type="region of interest" description="Disordered" evidence="1">
    <location>
        <begin position="351"/>
        <end position="371"/>
    </location>
</feature>
<dbReference type="AlphaFoldDB" id="A0A8H7ZGM4"/>
<gene>
    <name evidence="2" type="ORF">I9W82_003820</name>
</gene>
<feature type="region of interest" description="Disordered" evidence="1">
    <location>
        <begin position="118"/>
        <end position="163"/>
    </location>
</feature>
<comment type="caution">
    <text evidence="2">The sequence shown here is derived from an EMBL/GenBank/DDBJ whole genome shotgun (WGS) entry which is preliminary data.</text>
</comment>
<dbReference type="Proteomes" id="UP000669133">
    <property type="component" value="Unassembled WGS sequence"/>
</dbReference>
<protein>
    <submittedName>
        <fullName evidence="2">Uncharacterized protein</fullName>
    </submittedName>
</protein>
<name>A0A8H7ZGM4_9ASCO</name>
<feature type="compositionally biased region" description="Basic and acidic residues" evidence="1">
    <location>
        <begin position="184"/>
        <end position="204"/>
    </location>
</feature>
<dbReference type="OrthoDB" id="4023855at2759"/>
<feature type="region of interest" description="Disordered" evidence="1">
    <location>
        <begin position="184"/>
        <end position="209"/>
    </location>
</feature>
<evidence type="ECO:0000313" key="3">
    <source>
        <dbReference type="Proteomes" id="UP000669133"/>
    </source>
</evidence>
<proteinExistence type="predicted"/>
<reference evidence="2 3" key="1">
    <citation type="submission" date="2020-12" db="EMBL/GenBank/DDBJ databases">
        <title>Effect of drift, selection, and recombination on the evolution of hybrid genomes in Candida yeast pathogens.</title>
        <authorList>
            <person name="Mixao V."/>
            <person name="Ksiezopolska E."/>
            <person name="Saus E."/>
            <person name="Boekhout T."/>
            <person name="Gacser A."/>
            <person name="Gabaldon T."/>
        </authorList>
    </citation>
    <scope>NUCLEOTIDE SEQUENCE [LARGE SCALE GENOMIC DNA]</scope>
    <source>
        <strain evidence="2 3">BP57</strain>
    </source>
</reference>
<sequence length="402" mass="46058">MDNSITLTASKIDLMTLEELRDPNLISRYPPLFQRRQNYVAVDGNPHIKVGRSLTQQQSRSKIYETSHSSLFNCPQPQPYSEAEAPQQQAVHHLEVLPDSSTQTIEKKTHRSLTTFFRNHSKKSKKLERQETLRRSISKPFPQIKDKKGTDQSSLEQQHEGHDMIEPIYVHALYPYKTKRSIKIKKDPSLSPEESRSERTESTRAARQRARIVQGQSRLPNSPGHQLSALNSLVVPPVGSSQVIGNPANYSSIIVHPNMRQEHPGNNRQQANFIRYDMMNLDNSNALSPIIDESDFTSAQNNHQHHHNSQNLNEVLIPTSTFFVPVTSDSDESYYSVEDDVQHYATVNNPTDIREYTHPHPHHHHHNQIRQVSSPLYRFNDYPTASYASPFASQRHSQMSGR</sequence>
<keyword evidence="3" id="KW-1185">Reference proteome</keyword>